<proteinExistence type="predicted"/>
<organism evidence="1">
    <name type="scientific">uncultured Citrobacter sp</name>
    <dbReference type="NCBI Taxonomy" id="200446"/>
    <lineage>
        <taxon>Bacteria</taxon>
        <taxon>Pseudomonadati</taxon>
        <taxon>Pseudomonadota</taxon>
        <taxon>Gammaproteobacteria</taxon>
        <taxon>Enterobacterales</taxon>
        <taxon>Enterobacteriaceae</taxon>
        <taxon>Citrobacter</taxon>
        <taxon>environmental samples</taxon>
    </lineage>
</organism>
<sequence length="68" mass="7696">MTCDLHHPHLQLFKLLPVINVDRAISIINQILHSASTLFLPLTQEANSYISSGFVDEPGMIYFTLIRT</sequence>
<evidence type="ECO:0000313" key="1">
    <source>
        <dbReference type="EMBL" id="SBV63157.1"/>
    </source>
</evidence>
<gene>
    <name evidence="1" type="ORF">KL86CIT2_290096</name>
</gene>
<protein>
    <submittedName>
        <fullName evidence="1">Uncharacterized protein</fullName>
    </submittedName>
</protein>
<dbReference type="EMBL" id="FLUA01000026">
    <property type="protein sequence ID" value="SBV63157.1"/>
    <property type="molecule type" value="Genomic_DNA"/>
</dbReference>
<name>A0A212I8Q1_9ENTR</name>
<dbReference type="AlphaFoldDB" id="A0A212I8Q1"/>
<accession>A0A212I8Q1</accession>
<reference evidence="1" key="1">
    <citation type="submission" date="2016-04" db="EMBL/GenBank/DDBJ databases">
        <authorList>
            <person name="Evans L.H."/>
            <person name="Alamgir A."/>
            <person name="Owens N."/>
            <person name="Weber N.D."/>
            <person name="Virtaneva K."/>
            <person name="Barbian K."/>
            <person name="Babar A."/>
            <person name="Rosenke K."/>
        </authorList>
    </citation>
    <scope>NUCLEOTIDE SEQUENCE</scope>
    <source>
        <strain evidence="1">86-2</strain>
    </source>
</reference>